<protein>
    <submittedName>
        <fullName evidence="1">Uncharacterized protein</fullName>
    </submittedName>
</protein>
<reference evidence="2" key="2">
    <citation type="submission" date="2015-01" db="EMBL/GenBank/DDBJ databases">
        <title>Evolutionary Origins and Diversification of the Mycorrhizal Mutualists.</title>
        <authorList>
            <consortium name="DOE Joint Genome Institute"/>
            <consortium name="Mycorrhizal Genomics Consortium"/>
            <person name="Kohler A."/>
            <person name="Kuo A."/>
            <person name="Nagy L.G."/>
            <person name="Floudas D."/>
            <person name="Copeland A."/>
            <person name="Barry K.W."/>
            <person name="Cichocki N."/>
            <person name="Veneault-Fourrey C."/>
            <person name="LaButti K."/>
            <person name="Lindquist E.A."/>
            <person name="Lipzen A."/>
            <person name="Lundell T."/>
            <person name="Morin E."/>
            <person name="Murat C."/>
            <person name="Riley R."/>
            <person name="Ohm R."/>
            <person name="Sun H."/>
            <person name="Tunlid A."/>
            <person name="Henrissat B."/>
            <person name="Grigoriev I.V."/>
            <person name="Hibbett D.S."/>
            <person name="Martin F."/>
        </authorList>
    </citation>
    <scope>NUCLEOTIDE SEQUENCE [LARGE SCALE GENOMIC DNA]</scope>
    <source>
        <strain evidence="2">UH-Slu-Lm8-n1</strain>
    </source>
</reference>
<proteinExistence type="predicted"/>
<evidence type="ECO:0000313" key="1">
    <source>
        <dbReference type="EMBL" id="KIK44312.1"/>
    </source>
</evidence>
<name>A0A0D0BDL6_9AGAM</name>
<dbReference type="Proteomes" id="UP000054485">
    <property type="component" value="Unassembled WGS sequence"/>
</dbReference>
<sequence length="63" mass="6938">MRGRQCLCYTFAGSKFISVCVGIIDMKYNCQWIAHGRTGRMSRIPTCVDVVEAFGEDGTAIAC</sequence>
<organism evidence="1 2">
    <name type="scientific">Suillus luteus UH-Slu-Lm8-n1</name>
    <dbReference type="NCBI Taxonomy" id="930992"/>
    <lineage>
        <taxon>Eukaryota</taxon>
        <taxon>Fungi</taxon>
        <taxon>Dikarya</taxon>
        <taxon>Basidiomycota</taxon>
        <taxon>Agaricomycotina</taxon>
        <taxon>Agaricomycetes</taxon>
        <taxon>Agaricomycetidae</taxon>
        <taxon>Boletales</taxon>
        <taxon>Suillineae</taxon>
        <taxon>Suillaceae</taxon>
        <taxon>Suillus</taxon>
    </lineage>
</organism>
<keyword evidence="2" id="KW-1185">Reference proteome</keyword>
<dbReference type="AlphaFoldDB" id="A0A0D0BDL6"/>
<evidence type="ECO:0000313" key="2">
    <source>
        <dbReference type="Proteomes" id="UP000054485"/>
    </source>
</evidence>
<accession>A0A0D0BDL6</accession>
<gene>
    <name evidence="1" type="ORF">CY34DRAFT_802820</name>
</gene>
<reference evidence="1 2" key="1">
    <citation type="submission" date="2014-04" db="EMBL/GenBank/DDBJ databases">
        <authorList>
            <consortium name="DOE Joint Genome Institute"/>
            <person name="Kuo A."/>
            <person name="Ruytinx J."/>
            <person name="Rineau F."/>
            <person name="Colpaert J."/>
            <person name="Kohler A."/>
            <person name="Nagy L.G."/>
            <person name="Floudas D."/>
            <person name="Copeland A."/>
            <person name="Barry K.W."/>
            <person name="Cichocki N."/>
            <person name="Veneault-Fourrey C."/>
            <person name="LaButti K."/>
            <person name="Lindquist E.A."/>
            <person name="Lipzen A."/>
            <person name="Lundell T."/>
            <person name="Morin E."/>
            <person name="Murat C."/>
            <person name="Sun H."/>
            <person name="Tunlid A."/>
            <person name="Henrissat B."/>
            <person name="Grigoriev I.V."/>
            <person name="Hibbett D.S."/>
            <person name="Martin F."/>
            <person name="Nordberg H.P."/>
            <person name="Cantor M.N."/>
            <person name="Hua S.X."/>
        </authorList>
    </citation>
    <scope>NUCLEOTIDE SEQUENCE [LARGE SCALE GENOMIC DNA]</scope>
    <source>
        <strain evidence="1 2">UH-Slu-Lm8-n1</strain>
    </source>
</reference>
<dbReference type="InParanoid" id="A0A0D0BDL6"/>
<dbReference type="EMBL" id="KN835193">
    <property type="protein sequence ID" value="KIK44312.1"/>
    <property type="molecule type" value="Genomic_DNA"/>
</dbReference>
<dbReference type="HOGENOM" id="CLU_2887365_0_0_1"/>